<evidence type="ECO:0000313" key="2">
    <source>
        <dbReference type="EMBL" id="MDA7088258.1"/>
    </source>
</evidence>
<reference evidence="2 3" key="1">
    <citation type="submission" date="2023-01" db="EMBL/GenBank/DDBJ databases">
        <title>Pseudomonas SA3-5T sp. nov., isolated from tidal flat sediment.</title>
        <authorList>
            <person name="Kim H.S."/>
            <person name="Kim J.-S."/>
            <person name="Suh M.K."/>
            <person name="Eom M.K."/>
            <person name="Lee J.-S."/>
        </authorList>
    </citation>
    <scope>NUCLEOTIDE SEQUENCE [LARGE SCALE GENOMIC DNA]</scope>
    <source>
        <strain evidence="2 3">SA3-5</strain>
    </source>
</reference>
<proteinExistence type="predicted"/>
<dbReference type="Proteomes" id="UP001212042">
    <property type="component" value="Unassembled WGS sequence"/>
</dbReference>
<sequence length="41" mass="4724">MTKKSDQSKSTQELVDKVKSGQPPKRESQYDFVKDVPVTKR</sequence>
<comment type="caution">
    <text evidence="2">The sequence shown here is derived from an EMBL/GenBank/DDBJ whole genome shotgun (WGS) entry which is preliminary data.</text>
</comment>
<organism evidence="2 3">
    <name type="scientific">Pseudomonas aestuarii</name>
    <dbReference type="NCBI Taxonomy" id="3018340"/>
    <lineage>
        <taxon>Bacteria</taxon>
        <taxon>Pseudomonadati</taxon>
        <taxon>Pseudomonadota</taxon>
        <taxon>Gammaproteobacteria</taxon>
        <taxon>Pseudomonadales</taxon>
        <taxon>Pseudomonadaceae</taxon>
        <taxon>Pseudomonas</taxon>
    </lineage>
</organism>
<accession>A0ABT4XJF8</accession>
<feature type="compositionally biased region" description="Basic and acidic residues" evidence="1">
    <location>
        <begin position="14"/>
        <end position="41"/>
    </location>
</feature>
<gene>
    <name evidence="2" type="ORF">PH586_17880</name>
</gene>
<evidence type="ECO:0000256" key="1">
    <source>
        <dbReference type="SAM" id="MobiDB-lite"/>
    </source>
</evidence>
<dbReference type="RefSeq" id="WP_271349108.1">
    <property type="nucleotide sequence ID" value="NZ_JAQJZJ010000009.1"/>
</dbReference>
<name>A0ABT4XJF8_9PSED</name>
<dbReference type="EMBL" id="JAQJZJ010000009">
    <property type="protein sequence ID" value="MDA7088258.1"/>
    <property type="molecule type" value="Genomic_DNA"/>
</dbReference>
<protein>
    <submittedName>
        <fullName evidence="2">Uncharacterized protein</fullName>
    </submittedName>
</protein>
<feature type="region of interest" description="Disordered" evidence="1">
    <location>
        <begin position="1"/>
        <end position="41"/>
    </location>
</feature>
<keyword evidence="3" id="KW-1185">Reference proteome</keyword>
<evidence type="ECO:0000313" key="3">
    <source>
        <dbReference type="Proteomes" id="UP001212042"/>
    </source>
</evidence>